<feature type="region of interest" description="Disordered" evidence="1">
    <location>
        <begin position="417"/>
        <end position="533"/>
    </location>
</feature>
<name>A0A9P3GHS5_9APHY</name>
<feature type="compositionally biased region" description="Pro residues" evidence="1">
    <location>
        <begin position="242"/>
        <end position="251"/>
    </location>
</feature>
<sequence length="580" mass="60521">MVEHTPQECVNDISSASNVPSSAEADLNAELLSIDPGKLLALLLASMTAEDKARTVTAARAQGLLRTRESDTQTDLAAGRPAQPANCGSGPTVHPLVQAQRTVRRLQAAVTGLDPSRAGVQESGPAAPNGPLGTPGGPTMGEQQMAHPDFSTLGQQSQPNSPAAQGLPAQSPSMGNRQVRPPQEAMRQLQEAAVNADLLKIESAKLPVLKAELGLADKDLPALTLDDKQRILGFARARGFLPPLPNRPVQPPHTMSWPSNPQHQMQPSQSRPTGPPPTLQMLRAMRGSGTSPDENGKSNEASASNGQTRKSPDQTFRMTPMIPGTPQGGIPGYPDGPSSGMMPRQGMVPFATMSMNNPSAMNMQGGPVGTPHMNNAMLSHQTLTPQMQQRIPPQYRQTMQALHKSGVAQAASPMAVHRPMPGANAASPATTSSSLHSCSPSQQQSPPAPGPFGMQGMAPNRMPPSAAGKAMGGPPMPGDRDGAGRPCEANQSPHITASAQAGHSAGDAPGSSVLGQNPPLPAPQSAPPQMQPQDMFGADMMGANFDTFGFDFQPDSFNGLGELGDMSGWFNDQGLITDKT</sequence>
<dbReference type="AlphaFoldDB" id="A0A9P3GHS5"/>
<dbReference type="EMBL" id="BPQB01000035">
    <property type="protein sequence ID" value="GJE93859.1"/>
    <property type="molecule type" value="Genomic_DNA"/>
</dbReference>
<keyword evidence="3" id="KW-1185">Reference proteome</keyword>
<evidence type="ECO:0000313" key="3">
    <source>
        <dbReference type="Proteomes" id="UP000703269"/>
    </source>
</evidence>
<comment type="caution">
    <text evidence="2">The sequence shown here is derived from an EMBL/GenBank/DDBJ whole genome shotgun (WGS) entry which is preliminary data.</text>
</comment>
<proteinExistence type="predicted"/>
<feature type="compositionally biased region" description="Low complexity" evidence="1">
    <location>
        <begin position="421"/>
        <end position="445"/>
    </location>
</feature>
<feature type="region of interest" description="Disordered" evidence="1">
    <location>
        <begin position="239"/>
        <end position="334"/>
    </location>
</feature>
<feature type="compositionally biased region" description="Low complexity" evidence="1">
    <location>
        <begin position="463"/>
        <end position="473"/>
    </location>
</feature>
<dbReference type="OrthoDB" id="3271067at2759"/>
<feature type="compositionally biased region" description="Pro residues" evidence="1">
    <location>
        <begin position="518"/>
        <end position="530"/>
    </location>
</feature>
<evidence type="ECO:0000313" key="2">
    <source>
        <dbReference type="EMBL" id="GJE93859.1"/>
    </source>
</evidence>
<evidence type="ECO:0000256" key="1">
    <source>
        <dbReference type="SAM" id="MobiDB-lite"/>
    </source>
</evidence>
<feature type="compositionally biased region" description="Polar residues" evidence="1">
    <location>
        <begin position="256"/>
        <end position="272"/>
    </location>
</feature>
<feature type="compositionally biased region" description="Polar residues" evidence="1">
    <location>
        <begin position="288"/>
        <end position="317"/>
    </location>
</feature>
<feature type="compositionally biased region" description="Polar residues" evidence="1">
    <location>
        <begin position="489"/>
        <end position="501"/>
    </location>
</feature>
<protein>
    <submittedName>
        <fullName evidence="2">Uncharacterized protein</fullName>
    </submittedName>
</protein>
<reference evidence="2 3" key="1">
    <citation type="submission" date="2021-08" db="EMBL/GenBank/DDBJ databases">
        <title>Draft Genome Sequence of Phanerochaete sordida strain YK-624.</title>
        <authorList>
            <person name="Mori T."/>
            <person name="Dohra H."/>
            <person name="Suzuki T."/>
            <person name="Kawagishi H."/>
            <person name="Hirai H."/>
        </authorList>
    </citation>
    <scope>NUCLEOTIDE SEQUENCE [LARGE SCALE GENOMIC DNA]</scope>
    <source>
        <strain evidence="2 3">YK-624</strain>
    </source>
</reference>
<feature type="compositionally biased region" description="Polar residues" evidence="1">
    <location>
        <begin position="152"/>
        <end position="176"/>
    </location>
</feature>
<feature type="region of interest" description="Disordered" evidence="1">
    <location>
        <begin position="67"/>
        <end position="91"/>
    </location>
</feature>
<dbReference type="Proteomes" id="UP000703269">
    <property type="component" value="Unassembled WGS sequence"/>
</dbReference>
<feature type="region of interest" description="Disordered" evidence="1">
    <location>
        <begin position="115"/>
        <end position="186"/>
    </location>
</feature>
<organism evidence="2 3">
    <name type="scientific">Phanerochaete sordida</name>
    <dbReference type="NCBI Taxonomy" id="48140"/>
    <lineage>
        <taxon>Eukaryota</taxon>
        <taxon>Fungi</taxon>
        <taxon>Dikarya</taxon>
        <taxon>Basidiomycota</taxon>
        <taxon>Agaricomycotina</taxon>
        <taxon>Agaricomycetes</taxon>
        <taxon>Polyporales</taxon>
        <taxon>Phanerochaetaceae</taxon>
        <taxon>Phanerochaete</taxon>
    </lineage>
</organism>
<gene>
    <name evidence="2" type="ORF">PsYK624_100230</name>
</gene>
<accession>A0A9P3GHS5</accession>